<sequence>MDDDRPSPDLLHSGFLQEIQHAAFAQPNFGELSCRMHGSGTVEEHMMNAYPVNLAPLYHRCIFKSASRVDFHEETARELAEHRLRWREGDADTVLHKANLGAIEVYGLRYGAEVEVTPRPSNDFVVVHWGLRGLVEMVCDGQRAILLPGQTAWISPRRSWNMRWQAGSEQLILKVPKSLVSSGRRNGSLPSFGMLPALFEIQWLALVQMLLSAVTGPTRKDGYDEWIVQLERLVVDFLLIGVGGAGSGRHLSETQTTSAHEPITSKPQRLPIERLENAIADRLGAQWSINDLADAAGVSPRALQMICQRERDISPTDLLRNMRLDAAHRRLKTSSFVSVTETALELGFGHLGRFSSYYRERFGELPSETCTRRNAKAVSRTPK</sequence>
<dbReference type="GO" id="GO:0003700">
    <property type="term" value="F:DNA-binding transcription factor activity"/>
    <property type="evidence" value="ECO:0007669"/>
    <property type="project" value="InterPro"/>
</dbReference>
<dbReference type="PROSITE" id="PS01124">
    <property type="entry name" value="HTH_ARAC_FAMILY_2"/>
    <property type="match status" value="1"/>
</dbReference>
<dbReference type="Pfam" id="PF14525">
    <property type="entry name" value="AraC_binding_2"/>
    <property type="match status" value="1"/>
</dbReference>
<feature type="domain" description="HTH araC/xylS-type" evidence="4">
    <location>
        <begin position="273"/>
        <end position="372"/>
    </location>
</feature>
<evidence type="ECO:0000256" key="2">
    <source>
        <dbReference type="ARBA" id="ARBA00023125"/>
    </source>
</evidence>
<dbReference type="SUPFAM" id="SSF46689">
    <property type="entry name" value="Homeodomain-like"/>
    <property type="match status" value="1"/>
</dbReference>
<dbReference type="RefSeq" id="WP_238216138.1">
    <property type="nucleotide sequence ID" value="NZ_BPUS01000019.1"/>
</dbReference>
<evidence type="ECO:0000259" key="4">
    <source>
        <dbReference type="PROSITE" id="PS01124"/>
    </source>
</evidence>
<keyword evidence="2" id="KW-0238">DNA-binding</keyword>
<comment type="caution">
    <text evidence="5">The sequence shown here is derived from an EMBL/GenBank/DDBJ whole genome shotgun (WGS) entry which is preliminary data.</text>
</comment>
<dbReference type="InterPro" id="IPR050204">
    <property type="entry name" value="AraC_XylS_family_regulators"/>
</dbReference>
<dbReference type="Gene3D" id="1.10.10.60">
    <property type="entry name" value="Homeodomain-like"/>
    <property type="match status" value="1"/>
</dbReference>
<dbReference type="InterPro" id="IPR009057">
    <property type="entry name" value="Homeodomain-like_sf"/>
</dbReference>
<reference evidence="5" key="1">
    <citation type="submission" date="2022-09" db="EMBL/GenBank/DDBJ databases">
        <title>Isolation and characterization of 3-chlorobenzoate degrading bacteria from soils in Shizuoka.</title>
        <authorList>
            <person name="Ifat A."/>
            <person name="Ogawa N."/>
            <person name="Kimbara K."/>
            <person name="Moriuchi R."/>
            <person name="Dohra H."/>
            <person name="Shintani M."/>
        </authorList>
    </citation>
    <scope>NUCLEOTIDE SEQUENCE</scope>
    <source>
        <strain evidence="5">19CS4-2</strain>
    </source>
</reference>
<gene>
    <name evidence="5" type="ORF">CBA19CS42_31100</name>
</gene>
<dbReference type="PROSITE" id="PS00041">
    <property type="entry name" value="HTH_ARAC_FAMILY_1"/>
    <property type="match status" value="1"/>
</dbReference>
<dbReference type="Proteomes" id="UP001055111">
    <property type="component" value="Unassembled WGS sequence"/>
</dbReference>
<dbReference type="InterPro" id="IPR001387">
    <property type="entry name" value="Cro/C1-type_HTH"/>
</dbReference>
<dbReference type="InterPro" id="IPR018062">
    <property type="entry name" value="HTH_AraC-typ_CS"/>
</dbReference>
<dbReference type="AlphaFoldDB" id="A0AA37II30"/>
<dbReference type="InterPro" id="IPR035418">
    <property type="entry name" value="AraC-bd_2"/>
</dbReference>
<evidence type="ECO:0000256" key="3">
    <source>
        <dbReference type="ARBA" id="ARBA00023163"/>
    </source>
</evidence>
<dbReference type="CDD" id="cd00093">
    <property type="entry name" value="HTH_XRE"/>
    <property type="match status" value="1"/>
</dbReference>
<dbReference type="SMART" id="SM00342">
    <property type="entry name" value="HTH_ARAC"/>
    <property type="match status" value="1"/>
</dbReference>
<protein>
    <submittedName>
        <fullName evidence="5">AraC family transcriptional regulator</fullName>
    </submittedName>
</protein>
<evidence type="ECO:0000313" key="6">
    <source>
        <dbReference type="Proteomes" id="UP001055111"/>
    </source>
</evidence>
<name>A0AA37II30_9BURK</name>
<proteinExistence type="predicted"/>
<keyword evidence="1" id="KW-0805">Transcription regulation</keyword>
<dbReference type="EMBL" id="BPUS01000019">
    <property type="protein sequence ID" value="GJH29058.1"/>
    <property type="molecule type" value="Genomic_DNA"/>
</dbReference>
<organism evidence="5 6">
    <name type="scientific">Caballeronia novacaledonica</name>
    <dbReference type="NCBI Taxonomy" id="1544861"/>
    <lineage>
        <taxon>Bacteria</taxon>
        <taxon>Pseudomonadati</taxon>
        <taxon>Pseudomonadota</taxon>
        <taxon>Betaproteobacteria</taxon>
        <taxon>Burkholderiales</taxon>
        <taxon>Burkholderiaceae</taxon>
        <taxon>Caballeronia</taxon>
    </lineage>
</organism>
<dbReference type="GO" id="GO:0043565">
    <property type="term" value="F:sequence-specific DNA binding"/>
    <property type="evidence" value="ECO:0007669"/>
    <property type="project" value="InterPro"/>
</dbReference>
<dbReference type="InterPro" id="IPR018060">
    <property type="entry name" value="HTH_AraC"/>
</dbReference>
<dbReference type="PANTHER" id="PTHR46796:SF6">
    <property type="entry name" value="ARAC SUBFAMILY"/>
    <property type="match status" value="1"/>
</dbReference>
<evidence type="ECO:0000313" key="5">
    <source>
        <dbReference type="EMBL" id="GJH29058.1"/>
    </source>
</evidence>
<evidence type="ECO:0000256" key="1">
    <source>
        <dbReference type="ARBA" id="ARBA00023015"/>
    </source>
</evidence>
<accession>A0AA37II30</accession>
<dbReference type="Pfam" id="PF12833">
    <property type="entry name" value="HTH_18"/>
    <property type="match status" value="1"/>
</dbReference>
<keyword evidence="3" id="KW-0804">Transcription</keyword>
<dbReference type="PANTHER" id="PTHR46796">
    <property type="entry name" value="HTH-TYPE TRANSCRIPTIONAL ACTIVATOR RHAS-RELATED"/>
    <property type="match status" value="1"/>
</dbReference>